<dbReference type="Proteomes" id="UP000604046">
    <property type="component" value="Unassembled WGS sequence"/>
</dbReference>
<dbReference type="AlphaFoldDB" id="A0A812PNK7"/>
<evidence type="ECO:0000313" key="3">
    <source>
        <dbReference type="Proteomes" id="UP000604046"/>
    </source>
</evidence>
<protein>
    <submittedName>
        <fullName evidence="2">Uncharacterized protein</fullName>
    </submittedName>
</protein>
<dbReference type="EMBL" id="CAJNDS010002127">
    <property type="protein sequence ID" value="CAE7341891.1"/>
    <property type="molecule type" value="Genomic_DNA"/>
</dbReference>
<evidence type="ECO:0000256" key="1">
    <source>
        <dbReference type="SAM" id="MobiDB-lite"/>
    </source>
</evidence>
<gene>
    <name evidence="2" type="ORF">SNAT2548_LOCUS17892</name>
</gene>
<keyword evidence="3" id="KW-1185">Reference proteome</keyword>
<sequence>MSRPGAASAQVQIEVQPPTSSTCPCSSLTRSGSMPASLAQARRHRTPWTQGRRNDYGSHLGIVLPKRLAEDAEEAKELRTLRSHPLPVGRACAPGLWDTLIRSLSLRAPLEKRHLANARQNGSESCPAGANLPAGPAPALPVEAEKSDRQATSEVQSSKSRKGASEPSRRLLPIRPKCPEALASKVSIAFERVCSEAAGITASPSSDAYDLTSRRLKRQRHRRPRFRGLSSWQLQGRNSSGRHVL</sequence>
<name>A0A812PNK7_9DINO</name>
<accession>A0A812PNK7</accession>
<feature type="region of interest" description="Disordered" evidence="1">
    <location>
        <begin position="118"/>
        <end position="173"/>
    </location>
</feature>
<comment type="caution">
    <text evidence="2">The sequence shown here is derived from an EMBL/GenBank/DDBJ whole genome shotgun (WGS) entry which is preliminary data.</text>
</comment>
<organism evidence="2 3">
    <name type="scientific">Symbiodinium natans</name>
    <dbReference type="NCBI Taxonomy" id="878477"/>
    <lineage>
        <taxon>Eukaryota</taxon>
        <taxon>Sar</taxon>
        <taxon>Alveolata</taxon>
        <taxon>Dinophyceae</taxon>
        <taxon>Suessiales</taxon>
        <taxon>Symbiodiniaceae</taxon>
        <taxon>Symbiodinium</taxon>
    </lineage>
</organism>
<feature type="compositionally biased region" description="Basic residues" evidence="1">
    <location>
        <begin position="214"/>
        <end position="226"/>
    </location>
</feature>
<reference evidence="2" key="1">
    <citation type="submission" date="2021-02" db="EMBL/GenBank/DDBJ databases">
        <authorList>
            <person name="Dougan E. K."/>
            <person name="Rhodes N."/>
            <person name="Thang M."/>
            <person name="Chan C."/>
        </authorList>
    </citation>
    <scope>NUCLEOTIDE SEQUENCE</scope>
</reference>
<feature type="compositionally biased region" description="Polar residues" evidence="1">
    <location>
        <begin position="230"/>
        <end position="245"/>
    </location>
</feature>
<evidence type="ECO:0000313" key="2">
    <source>
        <dbReference type="EMBL" id="CAE7341891.1"/>
    </source>
</evidence>
<feature type="region of interest" description="Disordered" evidence="1">
    <location>
        <begin position="203"/>
        <end position="245"/>
    </location>
</feature>
<feature type="compositionally biased region" description="Low complexity" evidence="1">
    <location>
        <begin position="17"/>
        <end position="27"/>
    </location>
</feature>
<feature type="region of interest" description="Disordered" evidence="1">
    <location>
        <begin position="1"/>
        <end position="53"/>
    </location>
</feature>
<proteinExistence type="predicted"/>